<reference evidence="1" key="1">
    <citation type="journal article" date="2021" name="Proc. Natl. Acad. Sci. U.S.A.">
        <title>A Catalog of Tens of Thousands of Viruses from Human Metagenomes Reveals Hidden Associations with Chronic Diseases.</title>
        <authorList>
            <person name="Tisza M.J."/>
            <person name="Buck C.B."/>
        </authorList>
    </citation>
    <scope>NUCLEOTIDE SEQUENCE</scope>
    <source>
        <strain evidence="1">CtKyp3</strain>
    </source>
</reference>
<protein>
    <submittedName>
        <fullName evidence="1">Uncharacterized protein</fullName>
    </submittedName>
</protein>
<organism evidence="1">
    <name type="scientific">Siphoviridae sp. ctKyp3</name>
    <dbReference type="NCBI Taxonomy" id="2825447"/>
    <lineage>
        <taxon>Viruses</taxon>
        <taxon>Duplodnaviria</taxon>
        <taxon>Heunggongvirae</taxon>
        <taxon>Uroviricota</taxon>
        <taxon>Caudoviricetes</taxon>
    </lineage>
</organism>
<dbReference type="EMBL" id="BK015620">
    <property type="protein sequence ID" value="DAE16329.1"/>
    <property type="molecule type" value="Genomic_DNA"/>
</dbReference>
<accession>A0A8S5QBY1</accession>
<sequence length="46" mass="5610">MLAWHWFGYCWDILSEKATPEKIKNNQTQLFPKWKQLKKPTSRAFL</sequence>
<name>A0A8S5QBY1_9CAUD</name>
<evidence type="ECO:0000313" key="1">
    <source>
        <dbReference type="EMBL" id="DAE16329.1"/>
    </source>
</evidence>
<proteinExistence type="predicted"/>